<dbReference type="AlphaFoldDB" id="A0A8H4AQY8"/>
<reference evidence="1 2" key="1">
    <citation type="journal article" date="2019" name="Environ. Microbiol.">
        <title>At the nexus of three kingdoms: the genome of the mycorrhizal fungus Gigaspora margarita provides insights into plant, endobacterial and fungal interactions.</title>
        <authorList>
            <person name="Venice F."/>
            <person name="Ghignone S."/>
            <person name="Salvioli di Fossalunga A."/>
            <person name="Amselem J."/>
            <person name="Novero M."/>
            <person name="Xianan X."/>
            <person name="Sedzielewska Toro K."/>
            <person name="Morin E."/>
            <person name="Lipzen A."/>
            <person name="Grigoriev I.V."/>
            <person name="Henrissat B."/>
            <person name="Martin F.M."/>
            <person name="Bonfante P."/>
        </authorList>
    </citation>
    <scope>NUCLEOTIDE SEQUENCE [LARGE SCALE GENOMIC DNA]</scope>
    <source>
        <strain evidence="1 2">BEG34</strain>
    </source>
</reference>
<sequence>MVNIRHYKAYVFTSKDNVSWIRNYTLESFEIIDDDELLIVLQNINRFHLIASSRAERLLYVSGDSFNLMDPYSLIAPIDVSDLFENIEENQIQGPYIIRSDKIIYIIAEILSIKELVPDNSDDWIEYL</sequence>
<evidence type="ECO:0000313" key="2">
    <source>
        <dbReference type="Proteomes" id="UP000439903"/>
    </source>
</evidence>
<accession>A0A8H4AQY8</accession>
<name>A0A8H4AQY8_GIGMA</name>
<comment type="caution">
    <text evidence="1">The sequence shown here is derived from an EMBL/GenBank/DDBJ whole genome shotgun (WGS) entry which is preliminary data.</text>
</comment>
<gene>
    <name evidence="1" type="ORF">F8M41_015099</name>
</gene>
<evidence type="ECO:0000313" key="1">
    <source>
        <dbReference type="EMBL" id="KAF0524647.1"/>
    </source>
</evidence>
<organism evidence="1 2">
    <name type="scientific">Gigaspora margarita</name>
    <dbReference type="NCBI Taxonomy" id="4874"/>
    <lineage>
        <taxon>Eukaryota</taxon>
        <taxon>Fungi</taxon>
        <taxon>Fungi incertae sedis</taxon>
        <taxon>Mucoromycota</taxon>
        <taxon>Glomeromycotina</taxon>
        <taxon>Glomeromycetes</taxon>
        <taxon>Diversisporales</taxon>
        <taxon>Gigasporaceae</taxon>
        <taxon>Gigaspora</taxon>
    </lineage>
</organism>
<dbReference type="EMBL" id="WTPW01000312">
    <property type="protein sequence ID" value="KAF0524647.1"/>
    <property type="molecule type" value="Genomic_DNA"/>
</dbReference>
<dbReference type="OrthoDB" id="2392335at2759"/>
<keyword evidence="2" id="KW-1185">Reference proteome</keyword>
<proteinExistence type="predicted"/>
<dbReference type="Proteomes" id="UP000439903">
    <property type="component" value="Unassembled WGS sequence"/>
</dbReference>
<protein>
    <submittedName>
        <fullName evidence="1">Uncharacterized protein</fullName>
    </submittedName>
</protein>